<evidence type="ECO:0000313" key="2">
    <source>
        <dbReference type="Proteomes" id="UP000003085"/>
    </source>
</evidence>
<dbReference type="EMBL" id="ADMT01000234">
    <property type="protein sequence ID" value="EFF81287.1"/>
    <property type="molecule type" value="Genomic_DNA"/>
</dbReference>
<reference evidence="2" key="1">
    <citation type="submission" date="2010-03" db="EMBL/GenBank/DDBJ databases">
        <title>Complete sequence of Mobiluncus curtisii ATCC 43063.</title>
        <authorList>
            <person name="Muzny D."/>
            <person name="Qin X."/>
            <person name="Deng J."/>
            <person name="Jiang H."/>
            <person name="Liu Y."/>
            <person name="Qu J."/>
            <person name="Song X.-Z."/>
            <person name="Zhang L."/>
            <person name="Thornton R."/>
            <person name="Coyle M."/>
            <person name="Francisco L."/>
            <person name="Jackson L."/>
            <person name="Javaid M."/>
            <person name="Korchina V."/>
            <person name="Kovar C."/>
            <person name="Mata R."/>
            <person name="Mathew T."/>
            <person name="Ngo R."/>
            <person name="Nguyen L."/>
            <person name="Nguyen N."/>
            <person name="Okwuonu G."/>
            <person name="Ongeri F."/>
            <person name="Pham C."/>
            <person name="Simmons D."/>
            <person name="Wilczek-Boney K."/>
            <person name="Hale W."/>
            <person name="Jakkamsetti A."/>
            <person name="Pham P."/>
            <person name="Ruth R."/>
            <person name="San Lucas F."/>
            <person name="Warren J."/>
            <person name="Zhang J."/>
            <person name="Zhao Z."/>
            <person name="Zhou C."/>
            <person name="Zhu D."/>
            <person name="Lee S."/>
            <person name="Bess C."/>
            <person name="Blankenburg K."/>
            <person name="Forbes L."/>
            <person name="Fu Q."/>
            <person name="Gubbala S."/>
            <person name="Hirani K."/>
            <person name="Jayaseelan J.C."/>
            <person name="Lara F."/>
            <person name="Munidasa M."/>
            <person name="Palculict T."/>
            <person name="Patil S."/>
            <person name="Pu L.-L."/>
            <person name="Saada N."/>
            <person name="Tang L."/>
            <person name="Weissenberger G."/>
            <person name="Zhu Y."/>
            <person name="Hemphill L."/>
            <person name="Shang Y."/>
            <person name="Youmans B."/>
            <person name="Ayvaz T."/>
            <person name="Ross M."/>
            <person name="Santibanez J."/>
            <person name="Aqrawi P."/>
            <person name="Gross S."/>
            <person name="Joshi V."/>
            <person name="Fowler G."/>
            <person name="Nazareth L."/>
            <person name="Reid J."/>
            <person name="Worley K."/>
            <person name="Petrosino J."/>
            <person name="Highlander S."/>
            <person name="Gibbs R."/>
            <person name="Gibbs R."/>
        </authorList>
    </citation>
    <scope>NUCLEOTIDE SEQUENCE [LARGE SCALE GENOMIC DNA]</scope>
    <source>
        <strain evidence="2">ATCC 19194</strain>
    </source>
</reference>
<organism evidence="1 2">
    <name type="scientific">Acinetobacter haemolyticus ATCC 19194</name>
    <dbReference type="NCBI Taxonomy" id="707232"/>
    <lineage>
        <taxon>Bacteria</taxon>
        <taxon>Pseudomonadati</taxon>
        <taxon>Pseudomonadota</taxon>
        <taxon>Gammaproteobacteria</taxon>
        <taxon>Moraxellales</taxon>
        <taxon>Moraxellaceae</taxon>
        <taxon>Acinetobacter</taxon>
    </lineage>
</organism>
<gene>
    <name evidence="1" type="ORF">HMP0015_3229</name>
</gene>
<evidence type="ECO:0000313" key="1">
    <source>
        <dbReference type="EMBL" id="EFF81287.1"/>
    </source>
</evidence>
<dbReference type="HOGENOM" id="CLU_210706_0_0_6"/>
<sequence>MLAHNGSTLYQVGFKSPYHNMFDQNEGDLIANWGIEILIIFHGNVD</sequence>
<protein>
    <submittedName>
        <fullName evidence="1">Uncharacterized protein</fullName>
    </submittedName>
</protein>
<dbReference type="AlphaFoldDB" id="D4XU37"/>
<dbReference type="Proteomes" id="UP000003085">
    <property type="component" value="Unassembled WGS sequence"/>
</dbReference>
<name>D4XU37_ACIHA</name>
<proteinExistence type="predicted"/>
<accession>D4XU37</accession>
<comment type="caution">
    <text evidence="1">The sequence shown here is derived from an EMBL/GenBank/DDBJ whole genome shotgun (WGS) entry which is preliminary data.</text>
</comment>